<reference evidence="2 5" key="2">
    <citation type="submission" date="2022-05" db="EMBL/GenBank/DDBJ databases">
        <title>Genome Sequencing of Bee-Associated Microbes.</title>
        <authorList>
            <person name="Dunlap C."/>
        </authorList>
    </citation>
    <scope>NUCLEOTIDE SEQUENCE [LARGE SCALE GENOMIC DNA]</scope>
    <source>
        <strain evidence="2 5">NRRL B-23120</strain>
    </source>
</reference>
<dbReference type="Pfam" id="PF11877">
    <property type="entry name" value="DUF3397"/>
    <property type="match status" value="1"/>
</dbReference>
<dbReference type="RefSeq" id="WP_042232427.1">
    <property type="nucleotide sequence ID" value="NZ_CP167173.1"/>
</dbReference>
<organism evidence="3 4">
    <name type="scientific">Paenibacillus chitinolyticus</name>
    <dbReference type="NCBI Taxonomy" id="79263"/>
    <lineage>
        <taxon>Bacteria</taxon>
        <taxon>Bacillati</taxon>
        <taxon>Bacillota</taxon>
        <taxon>Bacilli</taxon>
        <taxon>Bacillales</taxon>
        <taxon>Paenibacillaceae</taxon>
        <taxon>Paenibacillus</taxon>
    </lineage>
</organism>
<protein>
    <submittedName>
        <fullName evidence="3">DUF3397 domain-containing protein</fullName>
    </submittedName>
</protein>
<name>A0A410X172_9BACL</name>
<keyword evidence="5" id="KW-1185">Reference proteome</keyword>
<dbReference type="Proteomes" id="UP001527202">
    <property type="component" value="Unassembled WGS sequence"/>
</dbReference>
<keyword evidence="1" id="KW-0472">Membrane</keyword>
<evidence type="ECO:0000256" key="1">
    <source>
        <dbReference type="SAM" id="Phobius"/>
    </source>
</evidence>
<accession>A0A410X172</accession>
<feature type="transmembrane region" description="Helical" evidence="1">
    <location>
        <begin position="12"/>
        <end position="36"/>
    </location>
</feature>
<keyword evidence="1" id="KW-1133">Transmembrane helix</keyword>
<evidence type="ECO:0000313" key="3">
    <source>
        <dbReference type="EMBL" id="QAV20364.1"/>
    </source>
</evidence>
<proteinExistence type="predicted"/>
<reference evidence="3 4" key="1">
    <citation type="submission" date="2018-01" db="EMBL/GenBank/DDBJ databases">
        <title>The whole genome sequencing and assembly of Paenibacillus chitinolyticus KCCM 41400 strain.</title>
        <authorList>
            <person name="Kim J.-Y."/>
            <person name="Park M.-K."/>
            <person name="Lee Y.-J."/>
            <person name="Yi H."/>
            <person name="Bahn Y.-S."/>
            <person name="Kim J.F."/>
            <person name="Lee D.-W."/>
        </authorList>
    </citation>
    <scope>NUCLEOTIDE SEQUENCE [LARGE SCALE GENOMIC DNA]</scope>
    <source>
        <strain evidence="3 4">KCCM 41400</strain>
    </source>
</reference>
<feature type="transmembrane region" description="Helical" evidence="1">
    <location>
        <begin position="71"/>
        <end position="89"/>
    </location>
</feature>
<feature type="transmembrane region" description="Helical" evidence="1">
    <location>
        <begin position="110"/>
        <end position="132"/>
    </location>
</feature>
<evidence type="ECO:0000313" key="2">
    <source>
        <dbReference type="EMBL" id="MCY9597989.1"/>
    </source>
</evidence>
<evidence type="ECO:0000313" key="4">
    <source>
        <dbReference type="Proteomes" id="UP000288943"/>
    </source>
</evidence>
<evidence type="ECO:0000313" key="5">
    <source>
        <dbReference type="Proteomes" id="UP001527202"/>
    </source>
</evidence>
<dbReference type="AlphaFoldDB" id="A0A410X172"/>
<gene>
    <name evidence="2" type="ORF">M5X16_19670</name>
    <name evidence="3" type="ORF">PC41400_22905</name>
</gene>
<dbReference type="KEGG" id="pchi:PC41400_22905"/>
<dbReference type="Proteomes" id="UP000288943">
    <property type="component" value="Chromosome"/>
</dbReference>
<keyword evidence="1" id="KW-0812">Transmembrane</keyword>
<feature type="transmembrane region" description="Helical" evidence="1">
    <location>
        <begin position="48"/>
        <end position="65"/>
    </location>
</feature>
<dbReference type="EMBL" id="JAMDMJ010000025">
    <property type="protein sequence ID" value="MCY9597989.1"/>
    <property type="molecule type" value="Genomic_DNA"/>
</dbReference>
<sequence length="133" mass="14950">MMGLDSFIDGLSSIYAVLAMLPFLSFVLIWIIVYIVTKEKKKSTRITMDLTTFLLLGSVASLWNSLFSSSFGLWFLLLVILIVFGLIGGHQNDRKGKMELGKSLRIVWRLSFMGLSLLYVMFMVVRMGTAVLG</sequence>
<dbReference type="InterPro" id="IPR024515">
    <property type="entry name" value="DUF3397"/>
</dbReference>
<dbReference type="OrthoDB" id="2661791at2"/>
<dbReference type="EMBL" id="CP026520">
    <property type="protein sequence ID" value="QAV20364.1"/>
    <property type="molecule type" value="Genomic_DNA"/>
</dbReference>